<dbReference type="AlphaFoldDB" id="A0ABD2Q8Q9"/>
<gene>
    <name evidence="2" type="primary">AVL9</name>
    <name evidence="2" type="ORF">Ciccas_005414</name>
</gene>
<dbReference type="Pfam" id="PF09794">
    <property type="entry name" value="Avl9"/>
    <property type="match status" value="1"/>
</dbReference>
<keyword evidence="3" id="KW-1185">Reference proteome</keyword>
<dbReference type="EMBL" id="JBJKFK010000634">
    <property type="protein sequence ID" value="KAL3315938.1"/>
    <property type="molecule type" value="Genomic_DNA"/>
</dbReference>
<organism evidence="2 3">
    <name type="scientific">Cichlidogyrus casuarinus</name>
    <dbReference type="NCBI Taxonomy" id="1844966"/>
    <lineage>
        <taxon>Eukaryota</taxon>
        <taxon>Metazoa</taxon>
        <taxon>Spiralia</taxon>
        <taxon>Lophotrochozoa</taxon>
        <taxon>Platyhelminthes</taxon>
        <taxon>Monogenea</taxon>
        <taxon>Monopisthocotylea</taxon>
        <taxon>Dactylogyridea</taxon>
        <taxon>Ancyrocephalidae</taxon>
        <taxon>Cichlidogyrus</taxon>
    </lineage>
</organism>
<protein>
    <submittedName>
        <fullName evidence="2">Late secretory pathway protein avl9</fullName>
    </submittedName>
</protein>
<evidence type="ECO:0000313" key="3">
    <source>
        <dbReference type="Proteomes" id="UP001626550"/>
    </source>
</evidence>
<name>A0ABD2Q8Q9_9PLAT</name>
<accession>A0ABD2Q8Q9</accession>
<dbReference type="InterPro" id="IPR051731">
    <property type="entry name" value="DENND11/AVL9_GEFs"/>
</dbReference>
<dbReference type="InterPro" id="IPR018307">
    <property type="entry name" value="ABL9/DENND6_dom"/>
</dbReference>
<dbReference type="InterPro" id="IPR043153">
    <property type="entry name" value="DENN_C"/>
</dbReference>
<feature type="domain" description="AVL9/DENND6" evidence="1">
    <location>
        <begin position="30"/>
        <end position="286"/>
    </location>
</feature>
<dbReference type="PANTHER" id="PTHR31017:SF1">
    <property type="entry name" value="LATE SECRETORY PATHWAY PROTEIN AVL9 HOMOLOG"/>
    <property type="match status" value="1"/>
</dbReference>
<dbReference type="PANTHER" id="PTHR31017">
    <property type="entry name" value="LATE SECRETORY PATHWAY PROTEIN AVL9-RELATED"/>
    <property type="match status" value="1"/>
</dbReference>
<dbReference type="Gene3D" id="3.40.50.11500">
    <property type="match status" value="1"/>
</dbReference>
<proteinExistence type="predicted"/>
<sequence length="335" mass="38130">MNISDSILFVLPSLENENDTVYGLASFYQIEREPIYGLLMEELDSVVKRFFECDNMQKAQESLEVSLKELEKYALAKLDEKTPFHDVTYQPIDLISLLLTYQRDMLTIMKLLLLERRILVTGDSAGLVSQLVYGFANLLPHNDYSSFKTCTKIDPTWVSDAFCWPLANQDIFLPYDLQRTLEPEDTCQLIKPSQFALHSLWKDLRAKSTNIPLSSSLANRSGLPLTLFFKSYLMLPYIPLHMLDFLLKPCTLVEHGLVDRNVRGFIGGTTNVLLKDHKSLAEVVISALPLQDKPVQNPLPMTSSSQNLEQASLLDDQYKTSAINWVQKNVSLINF</sequence>
<evidence type="ECO:0000313" key="2">
    <source>
        <dbReference type="EMBL" id="KAL3315938.1"/>
    </source>
</evidence>
<reference evidence="2 3" key="1">
    <citation type="submission" date="2024-11" db="EMBL/GenBank/DDBJ databases">
        <title>Adaptive evolution of stress response genes in parasites aligns with host niche diversity.</title>
        <authorList>
            <person name="Hahn C."/>
            <person name="Resl P."/>
        </authorList>
    </citation>
    <scope>NUCLEOTIDE SEQUENCE [LARGE SCALE GENOMIC DNA]</scope>
    <source>
        <strain evidence="2">EGGRZ-B1_66</strain>
        <tissue evidence="2">Body</tissue>
    </source>
</reference>
<dbReference type="Proteomes" id="UP001626550">
    <property type="component" value="Unassembled WGS sequence"/>
</dbReference>
<comment type="caution">
    <text evidence="2">The sequence shown here is derived from an EMBL/GenBank/DDBJ whole genome shotgun (WGS) entry which is preliminary data.</text>
</comment>
<evidence type="ECO:0000259" key="1">
    <source>
        <dbReference type="Pfam" id="PF09794"/>
    </source>
</evidence>